<keyword evidence="2" id="KW-0238">DNA-binding</keyword>
<dbReference type="PANTHER" id="PTHR33204">
    <property type="entry name" value="TRANSCRIPTIONAL REGULATOR, MARR FAMILY"/>
    <property type="match status" value="1"/>
</dbReference>
<feature type="domain" description="HTH hxlR-type" evidence="4">
    <location>
        <begin position="10"/>
        <end position="108"/>
    </location>
</feature>
<reference evidence="5" key="1">
    <citation type="submission" date="2020-05" db="EMBL/GenBank/DDBJ databases">
        <authorList>
            <person name="Zhu T."/>
            <person name="Keshari N."/>
            <person name="Lu X."/>
        </authorList>
    </citation>
    <scope>NUCLEOTIDE SEQUENCE</scope>
    <source>
        <strain evidence="5">NK1-12</strain>
    </source>
</reference>
<organism evidence="5">
    <name type="scientific">Leptolyngbya sp. NK1-12</name>
    <dbReference type="NCBI Taxonomy" id="2547451"/>
    <lineage>
        <taxon>Bacteria</taxon>
        <taxon>Bacillati</taxon>
        <taxon>Cyanobacteriota</taxon>
        <taxon>Cyanophyceae</taxon>
        <taxon>Leptolyngbyales</taxon>
        <taxon>Leptolyngbyaceae</taxon>
        <taxon>Leptolyngbya group</taxon>
        <taxon>Leptolyngbya</taxon>
    </lineage>
</organism>
<dbReference type="Gene3D" id="1.10.10.10">
    <property type="entry name" value="Winged helix-like DNA-binding domain superfamily/Winged helix DNA-binding domain"/>
    <property type="match status" value="1"/>
</dbReference>
<dbReference type="AlphaFoldDB" id="A0AA96WKA4"/>
<dbReference type="PANTHER" id="PTHR33204:SF29">
    <property type="entry name" value="TRANSCRIPTIONAL REGULATOR"/>
    <property type="match status" value="1"/>
</dbReference>
<keyword evidence="1" id="KW-0805">Transcription regulation</keyword>
<protein>
    <submittedName>
        <fullName evidence="5">Helix-turn-helix transcriptional regulator</fullName>
    </submittedName>
</protein>
<evidence type="ECO:0000313" key="5">
    <source>
        <dbReference type="EMBL" id="WNZ26784.1"/>
    </source>
</evidence>
<name>A0AA96WKA4_9CYAN</name>
<dbReference type="EMBL" id="CP053586">
    <property type="protein sequence ID" value="WNZ26784.1"/>
    <property type="molecule type" value="Genomic_DNA"/>
</dbReference>
<dbReference type="InterPro" id="IPR036388">
    <property type="entry name" value="WH-like_DNA-bd_sf"/>
</dbReference>
<evidence type="ECO:0000256" key="2">
    <source>
        <dbReference type="ARBA" id="ARBA00023125"/>
    </source>
</evidence>
<proteinExistence type="predicted"/>
<evidence type="ECO:0000256" key="3">
    <source>
        <dbReference type="ARBA" id="ARBA00023163"/>
    </source>
</evidence>
<dbReference type="Pfam" id="PF01638">
    <property type="entry name" value="HxlR"/>
    <property type="match status" value="1"/>
</dbReference>
<sequence>MATQRELCYCPIDAAVQTISGKWKIIILWKLRDKPMRFGELKRAVSGITEKMLIQQLRELEQDEIICRQDFQEMPLRVEYSLTPQGRKLSPVFDALWQWGEDHIRHQRQEKLAQSS</sequence>
<dbReference type="SUPFAM" id="SSF46785">
    <property type="entry name" value="Winged helix' DNA-binding domain"/>
    <property type="match status" value="1"/>
</dbReference>
<dbReference type="InterPro" id="IPR036390">
    <property type="entry name" value="WH_DNA-bd_sf"/>
</dbReference>
<gene>
    <name evidence="5" type="ORF">HJG54_25075</name>
</gene>
<keyword evidence="3" id="KW-0804">Transcription</keyword>
<dbReference type="InterPro" id="IPR002577">
    <property type="entry name" value="HTH_HxlR"/>
</dbReference>
<evidence type="ECO:0000259" key="4">
    <source>
        <dbReference type="PROSITE" id="PS51118"/>
    </source>
</evidence>
<evidence type="ECO:0000256" key="1">
    <source>
        <dbReference type="ARBA" id="ARBA00023015"/>
    </source>
</evidence>
<dbReference type="GO" id="GO:0003677">
    <property type="term" value="F:DNA binding"/>
    <property type="evidence" value="ECO:0007669"/>
    <property type="project" value="UniProtKB-KW"/>
</dbReference>
<dbReference type="PROSITE" id="PS51118">
    <property type="entry name" value="HTH_HXLR"/>
    <property type="match status" value="1"/>
</dbReference>
<accession>A0AA96WKA4</accession>